<dbReference type="InterPro" id="IPR011335">
    <property type="entry name" value="Restrct_endonuc-II-like"/>
</dbReference>
<dbReference type="Proteomes" id="UP000549695">
    <property type="component" value="Unassembled WGS sequence"/>
</dbReference>
<sequence>MDVPGWPLIFRGSAAVGAGLVTARRLQGPAFVRVLPDTWAARHLVPLGHADRCRAVFRWSGGRGVIAGWAAAELSGAPCAPAGAPVDVVLPVRARAPAGVRVRRDRLHPGEIGWCDGVRVTTPLRTAFDLARGRDETAAVVAVDALAFRHGFAPDLLLNFAVRYRGLRGVAGVPGVLGLADRRAMSPPETRLRLLLVRAGLPRPEVQHPVLDDARRRAVWLDLAYPAPRVGIEYEGADHTGPDRVLRDATRVTRLVDAGWRIYRYTRFDLRDEPGRIVAEIGRALDHAPTSGTP</sequence>
<dbReference type="Gene3D" id="3.40.960.10">
    <property type="entry name" value="VSR Endonuclease"/>
    <property type="match status" value="1"/>
</dbReference>
<organism evidence="1 2">
    <name type="scientific">Pseudonocardia alni</name>
    <name type="common">Amycolata alni</name>
    <dbReference type="NCBI Taxonomy" id="33907"/>
    <lineage>
        <taxon>Bacteria</taxon>
        <taxon>Bacillati</taxon>
        <taxon>Actinomycetota</taxon>
        <taxon>Actinomycetes</taxon>
        <taxon>Pseudonocardiales</taxon>
        <taxon>Pseudonocardiaceae</taxon>
        <taxon>Pseudonocardia</taxon>
    </lineage>
</organism>
<evidence type="ECO:0008006" key="3">
    <source>
        <dbReference type="Google" id="ProtNLM"/>
    </source>
</evidence>
<dbReference type="AlphaFoldDB" id="A0A852W3T3"/>
<keyword evidence="2" id="KW-1185">Reference proteome</keyword>
<reference evidence="1 2" key="1">
    <citation type="submission" date="2020-07" db="EMBL/GenBank/DDBJ databases">
        <title>Sequencing the genomes of 1000 actinobacteria strains.</title>
        <authorList>
            <person name="Klenk H.-P."/>
        </authorList>
    </citation>
    <scope>NUCLEOTIDE SEQUENCE [LARGE SCALE GENOMIC DNA]</scope>
    <source>
        <strain evidence="1 2">DSM 44749</strain>
    </source>
</reference>
<proteinExistence type="predicted"/>
<comment type="caution">
    <text evidence="1">The sequence shown here is derived from an EMBL/GenBank/DDBJ whole genome shotgun (WGS) entry which is preliminary data.</text>
</comment>
<dbReference type="GeneID" id="98051129"/>
<gene>
    <name evidence="1" type="ORF">HDA37_001330</name>
</gene>
<accession>A0A852W3T3</accession>
<evidence type="ECO:0000313" key="2">
    <source>
        <dbReference type="Proteomes" id="UP000549695"/>
    </source>
</evidence>
<protein>
    <recommendedName>
        <fullName evidence="3">DUF559 domain-containing protein</fullName>
    </recommendedName>
</protein>
<dbReference type="SUPFAM" id="SSF52980">
    <property type="entry name" value="Restriction endonuclease-like"/>
    <property type="match status" value="1"/>
</dbReference>
<dbReference type="RefSeq" id="WP_073578013.1">
    <property type="nucleotide sequence ID" value="NZ_BAAAJZ010000008.1"/>
</dbReference>
<evidence type="ECO:0000313" key="1">
    <source>
        <dbReference type="EMBL" id="NYG01045.1"/>
    </source>
</evidence>
<name>A0A852W3T3_PSEA5</name>
<dbReference type="EMBL" id="JACCCZ010000001">
    <property type="protein sequence ID" value="NYG01045.1"/>
    <property type="molecule type" value="Genomic_DNA"/>
</dbReference>